<dbReference type="GO" id="GO:0000408">
    <property type="term" value="C:EKC/KEOPS complex"/>
    <property type="evidence" value="ECO:0007669"/>
    <property type="project" value="TreeGrafter"/>
</dbReference>
<dbReference type="OrthoDB" id="329139at2759"/>
<proteinExistence type="inferred from homology"/>
<dbReference type="GeneID" id="112051441"/>
<keyword evidence="4 5" id="KW-0539">Nucleus</keyword>
<reference evidence="7" key="1">
    <citation type="submission" date="2025-08" db="UniProtKB">
        <authorList>
            <consortium name="RefSeq"/>
        </authorList>
    </citation>
    <scope>IDENTIFICATION</scope>
</reference>
<evidence type="ECO:0000256" key="3">
    <source>
        <dbReference type="ARBA" id="ARBA00022694"/>
    </source>
</evidence>
<dbReference type="Proteomes" id="UP001652582">
    <property type="component" value="Chromosome 11"/>
</dbReference>
<dbReference type="NCBIfam" id="NF011465">
    <property type="entry name" value="PRK14886.1-1"/>
    <property type="match status" value="1"/>
</dbReference>
<keyword evidence="3" id="KW-0819">tRNA processing</keyword>
<dbReference type="Pfam" id="PF08617">
    <property type="entry name" value="CGI-121"/>
    <property type="match status" value="1"/>
</dbReference>
<comment type="subcellular location">
    <subcellularLocation>
        <location evidence="1">Nucleus</location>
    </subcellularLocation>
</comment>
<dbReference type="GO" id="GO:0002949">
    <property type="term" value="P:tRNA threonylcarbamoyladenosine modification"/>
    <property type="evidence" value="ECO:0007669"/>
    <property type="project" value="TreeGrafter"/>
</dbReference>
<dbReference type="RefSeq" id="XP_023945846.1">
    <property type="nucleotide sequence ID" value="XM_024090078.2"/>
</dbReference>
<comment type="similarity">
    <text evidence="2 5">Belongs to the CGI121/TPRKB family.</text>
</comment>
<name>A0A6J1NRH5_BICAN</name>
<dbReference type="KEGG" id="bany:112051441"/>
<sequence>MVTNTEPYTCNLDPDTKTRLEVYLYKDVKNVENIRQNIINGSWKCSVIKPSLIVNMFQVAVAANRAVLAEKSQTMITKTVYSELLYNLSLTKNISQSLSKFGIEKDDSILVCFLIDGNNDVSQEILKEIDGEQCPISSLNSFTNMKDVKSTYKLNNLKSEVCLLDIIVSKMVTKSFVNH</sequence>
<dbReference type="GO" id="GO:0005829">
    <property type="term" value="C:cytosol"/>
    <property type="evidence" value="ECO:0007669"/>
    <property type="project" value="TreeGrafter"/>
</dbReference>
<accession>A0A6J1NRH5</accession>
<evidence type="ECO:0000313" key="6">
    <source>
        <dbReference type="Proteomes" id="UP001652582"/>
    </source>
</evidence>
<evidence type="ECO:0000256" key="1">
    <source>
        <dbReference type="ARBA" id="ARBA00004123"/>
    </source>
</evidence>
<dbReference type="PANTHER" id="PTHR15840">
    <property type="entry name" value="CGI-121 FAMILY MEMBER"/>
    <property type="match status" value="1"/>
</dbReference>
<evidence type="ECO:0000256" key="4">
    <source>
        <dbReference type="ARBA" id="ARBA00023242"/>
    </source>
</evidence>
<evidence type="ECO:0000256" key="2">
    <source>
        <dbReference type="ARBA" id="ARBA00005546"/>
    </source>
</evidence>
<evidence type="ECO:0000256" key="5">
    <source>
        <dbReference type="RuleBase" id="RU004398"/>
    </source>
</evidence>
<dbReference type="InterPro" id="IPR013926">
    <property type="entry name" value="CGI121/TPRKB"/>
</dbReference>
<dbReference type="Gene3D" id="3.30.2380.10">
    <property type="entry name" value="CGI121/TPRKB"/>
    <property type="match status" value="1"/>
</dbReference>
<evidence type="ECO:0000313" key="7">
    <source>
        <dbReference type="RefSeq" id="XP_023945846.1"/>
    </source>
</evidence>
<dbReference type="GO" id="GO:0005634">
    <property type="term" value="C:nucleus"/>
    <property type="evidence" value="ECO:0007669"/>
    <property type="project" value="UniProtKB-SubCell"/>
</dbReference>
<dbReference type="PANTHER" id="PTHR15840:SF10">
    <property type="entry name" value="EKC_KEOPS COMPLEX SUBUNIT TPRKB"/>
    <property type="match status" value="1"/>
</dbReference>
<keyword evidence="6" id="KW-1185">Reference proteome</keyword>
<protein>
    <submittedName>
        <fullName evidence="7">EKC/KEOPS complex subunit Tprkb-like</fullName>
    </submittedName>
</protein>
<organism evidence="6 7">
    <name type="scientific">Bicyclus anynana</name>
    <name type="common">Squinting bush brown butterfly</name>
    <dbReference type="NCBI Taxonomy" id="110368"/>
    <lineage>
        <taxon>Eukaryota</taxon>
        <taxon>Metazoa</taxon>
        <taxon>Ecdysozoa</taxon>
        <taxon>Arthropoda</taxon>
        <taxon>Hexapoda</taxon>
        <taxon>Insecta</taxon>
        <taxon>Pterygota</taxon>
        <taxon>Neoptera</taxon>
        <taxon>Endopterygota</taxon>
        <taxon>Lepidoptera</taxon>
        <taxon>Glossata</taxon>
        <taxon>Ditrysia</taxon>
        <taxon>Papilionoidea</taxon>
        <taxon>Nymphalidae</taxon>
        <taxon>Satyrinae</taxon>
        <taxon>Satyrini</taxon>
        <taxon>Mycalesina</taxon>
        <taxon>Bicyclus</taxon>
    </lineage>
</organism>
<dbReference type="InterPro" id="IPR036504">
    <property type="entry name" value="CGI121/TPRKB_sf"/>
</dbReference>
<dbReference type="SUPFAM" id="SSF143870">
    <property type="entry name" value="PF0523-like"/>
    <property type="match status" value="1"/>
</dbReference>
<gene>
    <name evidence="7" type="primary">LOC112051441</name>
</gene>
<dbReference type="AlphaFoldDB" id="A0A6J1NRH5"/>